<dbReference type="SUPFAM" id="SSF48452">
    <property type="entry name" value="TPR-like"/>
    <property type="match status" value="1"/>
</dbReference>
<dbReference type="Proteomes" id="UP000016023">
    <property type="component" value="Unassembled WGS sequence"/>
</dbReference>
<sequence length="722" mass="84170">MEEILGLLLEGRLQAALNHISFVYSKEKLVTGYDEFETIEKDYKLMKNYILQGVVDPQREEQYRALLERTYRVASNLLLEWKCTNLGLYKVSSDTSDRLQLNNEEILENLEKFVSDVGLLSLEEGTDNYFNKAYTLYAAHQTTIRRLFNGVIVSPQWKLADKNFYEQLLLSPTIDQNDQLVLVSAISISNMNHFDINKFKTLVDVYTKTDDSRVKERAFVGWALSLHDGMSFLPEQQDIVIKLCEDESTVRELYSLQRQLFATLDTEKDSQEIQNNIMPDIVNNSKFTMTKFGIEEREDDITENILNPNAEDERMEKMEESVRRMVNMQRQGSDIYFSGFGKMKEFPFFFKSVCNWFTPFRFEHPDMIDIAMKFKNKKFLNTMVELAQLCDSDKYSLALILSDVVDRMPKDMIEMLESEEAQKQMAGQDFDRNNPIVIRRTYLQDIYRFYRLNSFARELVNPFDDNGECTFNLSVFFFKYQIFKGTKLESKKLSLANYLYKHQKYGELEELLETFQSPDPGYAILSGYSKLYNDDPNGAIKEFDKALEIVPDNIHALQGKARAAMVKSDFGLSAEIYTVLQELEPDRRDFFINYCVALLKTNRVKQVLERLYKEYFSTPDDKSLKRLIAWAQLCNGDITKAANIYESLLNDEPTPEDYLNAGYSHWLQKDLKQAVSCFREFIGDSDAGIVRLREEFKNDRYMLRSNGVSEIDELLMGELIQP</sequence>
<dbReference type="eggNOG" id="COG0457">
    <property type="taxonomic scope" value="Bacteria"/>
</dbReference>
<evidence type="ECO:0000313" key="1">
    <source>
        <dbReference type="EMBL" id="EHO74961.1"/>
    </source>
</evidence>
<comment type="caution">
    <text evidence="1">The sequence shown here is derived from an EMBL/GenBank/DDBJ whole genome shotgun (WGS) entry which is preliminary data.</text>
</comment>
<dbReference type="AlphaFoldDB" id="H1PZB6"/>
<organism evidence="1 2">
    <name type="scientific">Prevotella micans F0438</name>
    <dbReference type="NCBI Taxonomy" id="883158"/>
    <lineage>
        <taxon>Bacteria</taxon>
        <taxon>Pseudomonadati</taxon>
        <taxon>Bacteroidota</taxon>
        <taxon>Bacteroidia</taxon>
        <taxon>Bacteroidales</taxon>
        <taxon>Prevotellaceae</taxon>
        <taxon>Prevotella</taxon>
    </lineage>
</organism>
<accession>H1PZB6</accession>
<proteinExistence type="predicted"/>
<evidence type="ECO:0000313" key="2">
    <source>
        <dbReference type="Proteomes" id="UP000016023"/>
    </source>
</evidence>
<dbReference type="RefSeq" id="WP_006950812.1">
    <property type="nucleotide sequence ID" value="NZ_JH594521.1"/>
</dbReference>
<name>H1PZB6_9BACT</name>
<dbReference type="PATRIC" id="fig|883158.3.peg.3"/>
<gene>
    <name evidence="1" type="ORF">HMPREF9140_00004</name>
</gene>
<dbReference type="InterPro" id="IPR011990">
    <property type="entry name" value="TPR-like_helical_dom_sf"/>
</dbReference>
<dbReference type="EMBL" id="AGWK01000001">
    <property type="protein sequence ID" value="EHO74961.1"/>
    <property type="molecule type" value="Genomic_DNA"/>
</dbReference>
<keyword evidence="2" id="KW-1185">Reference proteome</keyword>
<dbReference type="Gene3D" id="1.25.40.10">
    <property type="entry name" value="Tetratricopeptide repeat domain"/>
    <property type="match status" value="1"/>
</dbReference>
<dbReference type="STRING" id="883158.HMPREF9140_00004"/>
<dbReference type="HOGENOM" id="CLU_022117_0_0_10"/>
<reference evidence="1 2" key="1">
    <citation type="submission" date="2011-12" db="EMBL/GenBank/DDBJ databases">
        <title>The Genome Sequence of Prevotella micans F0438.</title>
        <authorList>
            <consortium name="The Broad Institute Genome Sequencing Platform"/>
            <person name="Earl A."/>
            <person name="Ward D."/>
            <person name="Feldgarden M."/>
            <person name="Gevers D."/>
            <person name="Izard J."/>
            <person name="Baranova O.V."/>
            <person name="Blanton J.M."/>
            <person name="Wade W.G."/>
            <person name="Dewhirst F.E."/>
            <person name="Young S.K."/>
            <person name="Zeng Q."/>
            <person name="Gargeya S."/>
            <person name="Fitzgerald M."/>
            <person name="Haas B."/>
            <person name="Abouelleil A."/>
            <person name="Alvarado L."/>
            <person name="Arachchi H.M."/>
            <person name="Berlin A."/>
            <person name="Chapman S.B."/>
            <person name="Gearin G."/>
            <person name="Goldberg J."/>
            <person name="Griggs A."/>
            <person name="Gujja S."/>
            <person name="Hansen M."/>
            <person name="Heiman D."/>
            <person name="Howarth C."/>
            <person name="Larimer J."/>
            <person name="Lui A."/>
            <person name="MacDonald P.J.P."/>
            <person name="McCowen C."/>
            <person name="Montmayeur A."/>
            <person name="Murphy C."/>
            <person name="Neiman D."/>
            <person name="Pearson M."/>
            <person name="Priest M."/>
            <person name="Roberts A."/>
            <person name="Saif S."/>
            <person name="Shea T."/>
            <person name="Sisk P."/>
            <person name="Stolte C."/>
            <person name="Sykes S."/>
            <person name="Wortman J."/>
            <person name="Nusbaum C."/>
            <person name="Birren B."/>
        </authorList>
    </citation>
    <scope>NUCLEOTIDE SEQUENCE [LARGE SCALE GENOMIC DNA]</scope>
    <source>
        <strain evidence="1 2">F0438</strain>
    </source>
</reference>
<protein>
    <submittedName>
        <fullName evidence="1">Uncharacterized protein</fullName>
    </submittedName>
</protein>